<dbReference type="InterPro" id="IPR050661">
    <property type="entry name" value="BglG_antiterminators"/>
</dbReference>
<feature type="domain" description="PRD" evidence="2">
    <location>
        <begin position="64"/>
        <end position="169"/>
    </location>
</feature>
<dbReference type="SMART" id="SM01061">
    <property type="entry name" value="CAT_RBD"/>
    <property type="match status" value="1"/>
</dbReference>
<dbReference type="PROSITE" id="PS51372">
    <property type="entry name" value="PRD_2"/>
    <property type="match status" value="2"/>
</dbReference>
<evidence type="ECO:0000256" key="1">
    <source>
        <dbReference type="ARBA" id="ARBA00022737"/>
    </source>
</evidence>
<dbReference type="AlphaFoldDB" id="A0AAJ2KUN4"/>
<name>A0AAJ2KUN4_ALKPS</name>
<dbReference type="PANTHER" id="PTHR30185:SF15">
    <property type="entry name" value="CRYPTIC BETA-GLUCOSIDE BGL OPERON ANTITERMINATOR"/>
    <property type="match status" value="1"/>
</dbReference>
<dbReference type="InterPro" id="IPR004341">
    <property type="entry name" value="CAT_RNA-bd_dom"/>
</dbReference>
<dbReference type="Proteomes" id="UP001285636">
    <property type="component" value="Unassembled WGS sequence"/>
</dbReference>
<dbReference type="PANTHER" id="PTHR30185">
    <property type="entry name" value="CRYPTIC BETA-GLUCOSIDE BGL OPERON ANTITERMINATOR"/>
    <property type="match status" value="1"/>
</dbReference>
<sequence>MKINKVLNNNVVVVKEGQEEIIVMGSGLAFGKRKNDLINPEKIEKVFVMKDKNEYEKFTQMLNMLPEAHISLAEQIISYAEKKLKASLNEHVHVALADHLSFAIERIKQGFSLHNKLLHEIKALYPAEFDIGKWAVDLVFEKTGVRLPEDEAGHLALHIHTAKMNASTMNEVMNTTVILHELISLIENTLQVKVEEDSISYQRLMTHLNFALKRVVENEPFQDVDPDMHALVKEKYNRSYQTALLLRDHVKDRLEQDLPSSELVYLTLHIQRIDKKERS</sequence>
<organism evidence="3 4">
    <name type="scientific">Alkalihalophilus pseudofirmus</name>
    <name type="common">Bacillus pseudofirmus</name>
    <dbReference type="NCBI Taxonomy" id="79885"/>
    <lineage>
        <taxon>Bacteria</taxon>
        <taxon>Bacillati</taxon>
        <taxon>Bacillota</taxon>
        <taxon>Bacilli</taxon>
        <taxon>Bacillales</taxon>
        <taxon>Bacillaceae</taxon>
        <taxon>Alkalihalophilus</taxon>
    </lineage>
</organism>
<accession>A0AAJ2KUN4</accession>
<dbReference type="SUPFAM" id="SSF63520">
    <property type="entry name" value="PTS-regulatory domain, PRD"/>
    <property type="match status" value="2"/>
</dbReference>
<dbReference type="InterPro" id="IPR011608">
    <property type="entry name" value="PRD"/>
</dbReference>
<proteinExistence type="predicted"/>
<protein>
    <submittedName>
        <fullName evidence="3">PRD domain-containing protein</fullName>
    </submittedName>
</protein>
<dbReference type="InterPro" id="IPR036650">
    <property type="entry name" value="CAT_RNA-bd_dom_sf"/>
</dbReference>
<dbReference type="Pfam" id="PF03123">
    <property type="entry name" value="CAT_RBD"/>
    <property type="match status" value="1"/>
</dbReference>
<dbReference type="SUPFAM" id="SSF50151">
    <property type="entry name" value="SacY-like RNA-binding domain"/>
    <property type="match status" value="1"/>
</dbReference>
<comment type="caution">
    <text evidence="3">The sequence shown here is derived from an EMBL/GenBank/DDBJ whole genome shotgun (WGS) entry which is preliminary data.</text>
</comment>
<evidence type="ECO:0000313" key="3">
    <source>
        <dbReference type="EMBL" id="MDV2884168.1"/>
    </source>
</evidence>
<dbReference type="GO" id="GO:0006355">
    <property type="term" value="P:regulation of DNA-templated transcription"/>
    <property type="evidence" value="ECO:0007669"/>
    <property type="project" value="InterPro"/>
</dbReference>
<evidence type="ECO:0000313" key="4">
    <source>
        <dbReference type="Proteomes" id="UP001285636"/>
    </source>
</evidence>
<evidence type="ECO:0000259" key="2">
    <source>
        <dbReference type="PROSITE" id="PS51372"/>
    </source>
</evidence>
<dbReference type="NCBIfam" id="NF046042">
    <property type="entry name" value="LicT"/>
    <property type="match status" value="1"/>
</dbReference>
<dbReference type="RefSeq" id="WP_289236946.1">
    <property type="nucleotide sequence ID" value="NZ_CP117835.1"/>
</dbReference>
<dbReference type="Pfam" id="PF00874">
    <property type="entry name" value="PRD"/>
    <property type="match status" value="2"/>
</dbReference>
<gene>
    <name evidence="3" type="ORF">RYX45_03190</name>
</gene>
<feature type="domain" description="PRD" evidence="2">
    <location>
        <begin position="170"/>
        <end position="279"/>
    </location>
</feature>
<dbReference type="GO" id="GO:0003723">
    <property type="term" value="F:RNA binding"/>
    <property type="evidence" value="ECO:0007669"/>
    <property type="project" value="InterPro"/>
</dbReference>
<dbReference type="Gene3D" id="1.10.1790.10">
    <property type="entry name" value="PRD domain"/>
    <property type="match status" value="2"/>
</dbReference>
<dbReference type="EMBL" id="JAWJAY010000001">
    <property type="protein sequence ID" value="MDV2884168.1"/>
    <property type="molecule type" value="Genomic_DNA"/>
</dbReference>
<keyword evidence="1" id="KW-0677">Repeat</keyword>
<reference evidence="3" key="1">
    <citation type="submission" date="2023-10" db="EMBL/GenBank/DDBJ databases">
        <title>Screening of Alkalihalophilus pseudofirmusBZ-TG-HK211 and Its Alleviation of Salt Stress on Rapeseed Growth.</title>
        <authorList>
            <person name="Zhao B."/>
            <person name="Guo T."/>
        </authorList>
    </citation>
    <scope>NUCLEOTIDE SEQUENCE</scope>
    <source>
        <strain evidence="3">BZ-TG-HK211</strain>
    </source>
</reference>
<dbReference type="Gene3D" id="2.30.24.10">
    <property type="entry name" value="CAT RNA-binding domain"/>
    <property type="match status" value="1"/>
</dbReference>
<dbReference type="InterPro" id="IPR036634">
    <property type="entry name" value="PRD_sf"/>
</dbReference>